<organism evidence="2 3">
    <name type="scientific">Corynebacterium jeikeium (strain K411)</name>
    <dbReference type="NCBI Taxonomy" id="306537"/>
    <lineage>
        <taxon>Bacteria</taxon>
        <taxon>Bacillati</taxon>
        <taxon>Actinomycetota</taxon>
        <taxon>Actinomycetes</taxon>
        <taxon>Mycobacteriales</taxon>
        <taxon>Corynebacteriaceae</taxon>
        <taxon>Corynebacterium</taxon>
    </lineage>
</organism>
<sequence>MPAALDRVRTAATAIEAMREELAIAENIAELDRRRRTAYANITCMHKIPATRRSLAATLTAGSILATATAVTALSTGHAAADPCWTYAPTTSDGLAASSTGSLAGSLGQPQWLTGKPEGMPKVTGNTEAMHMLTGRFSPDRTDKTGLSSTDLGIMWDSGDGRVLAAFGDSFRCGAGNNGWHSNALYETDDMDPSNGIHMGGPATGADSEEFLPESLKIDGVEKTIIPTAGIEVNGAQYVDFMSVRDWGRPGQWRTNYAATAKSTDGGKTFSVVPGSYRTSSVASKDNRLPDLPAHSRGNDYFQMTAFAKAPESAAGDDGYVYVYGTPSGRSGQARLARINEAEFPDFSSAEYWDGNGWTSRMDAAKPVLDGRVSELSVQYNEHLGKWLALYESTQGMVLRQADSPEGPWSSAKTLISRAQVPDIYGGYMYPHQTDGNLYWVATSWHSYNAVVYKTDLAKVF</sequence>
<dbReference type="InterPro" id="IPR025442">
    <property type="entry name" value="DUF4185"/>
</dbReference>
<dbReference type="Proteomes" id="UP000000545">
    <property type="component" value="Chromosome"/>
</dbReference>
<dbReference type="EMBL" id="CR931997">
    <property type="protein sequence ID" value="CAI36986.1"/>
    <property type="molecule type" value="Genomic_DNA"/>
</dbReference>
<dbReference type="AlphaFoldDB" id="Q4JW21"/>
<evidence type="ECO:0000259" key="1">
    <source>
        <dbReference type="Pfam" id="PF13810"/>
    </source>
</evidence>
<accession>Q4JW21</accession>
<proteinExistence type="predicted"/>
<name>Q4JW21_CORJK</name>
<reference evidence="2 3" key="1">
    <citation type="journal article" date="2005" name="J. Bacteriol.">
        <title>Complete genome sequence and analysis of the multiresistant nosocomial pathogen Corynebacterium jeikeium K411, a lipid-requiring bacterium of the human skin flora.</title>
        <authorList>
            <person name="Tauch A."/>
            <person name="Kaiser O."/>
            <person name="Hain T."/>
            <person name="Goesmann A."/>
            <person name="Weisshaar B."/>
            <person name="Albersmeier A."/>
            <person name="Bekel T."/>
            <person name="Bischoff N."/>
            <person name="Brune I."/>
            <person name="Chakraborty T."/>
            <person name="Kalinowski J."/>
            <person name="Meyer F."/>
            <person name="Rupp O."/>
            <person name="Schneiker S."/>
            <person name="Viehoever P."/>
            <person name="Puehler A."/>
        </authorList>
    </citation>
    <scope>NUCLEOTIDE SEQUENCE [LARGE SCALE GENOMIC DNA]</scope>
    <source>
        <strain evidence="2 3">K411</strain>
    </source>
</reference>
<dbReference type="Gene3D" id="2.115.10.20">
    <property type="entry name" value="Glycosyl hydrolase domain, family 43"/>
    <property type="match status" value="1"/>
</dbReference>
<feature type="domain" description="DUF4185" evidence="1">
    <location>
        <begin position="138"/>
        <end position="453"/>
    </location>
</feature>
<protein>
    <recommendedName>
        <fullName evidence="1">DUF4185 domain-containing protein</fullName>
    </recommendedName>
</protein>
<evidence type="ECO:0000313" key="3">
    <source>
        <dbReference type="Proteomes" id="UP000000545"/>
    </source>
</evidence>
<keyword evidence="3" id="KW-1185">Reference proteome</keyword>
<dbReference type="STRING" id="306537.jk0824"/>
<dbReference type="eggNOG" id="COG4409">
    <property type="taxonomic scope" value="Bacteria"/>
</dbReference>
<dbReference type="KEGG" id="cjk:jk0824"/>
<dbReference type="HOGENOM" id="CLU_027566_0_0_11"/>
<dbReference type="Pfam" id="PF13810">
    <property type="entry name" value="DUF4185"/>
    <property type="match status" value="1"/>
</dbReference>
<evidence type="ECO:0000313" key="2">
    <source>
        <dbReference type="EMBL" id="CAI36986.1"/>
    </source>
</evidence>
<dbReference type="InterPro" id="IPR023296">
    <property type="entry name" value="Glyco_hydro_beta-prop_sf"/>
</dbReference>
<gene>
    <name evidence="2" type="ordered locus">jk0824</name>
</gene>
<dbReference type="PATRIC" id="fig|306537.10.peg.834"/>